<dbReference type="GO" id="GO:0016787">
    <property type="term" value="F:hydrolase activity"/>
    <property type="evidence" value="ECO:0007669"/>
    <property type="project" value="UniProtKB-KW"/>
</dbReference>
<dbReference type="RefSeq" id="WP_028093775.1">
    <property type="nucleotide sequence ID" value="NZ_BNAP01000009.1"/>
</dbReference>
<keyword evidence="2" id="KW-0378">Hydrolase</keyword>
<reference evidence="2" key="2">
    <citation type="submission" date="2020-09" db="EMBL/GenBank/DDBJ databases">
        <authorList>
            <person name="Sun Q."/>
            <person name="Zhou Y."/>
        </authorList>
    </citation>
    <scope>NUCLEOTIDE SEQUENCE</scope>
    <source>
        <strain evidence="2">CGMCC 1.7081</strain>
    </source>
</reference>
<accession>A0A8J3H6H1</accession>
<gene>
    <name evidence="2" type="ORF">GCM10010961_24770</name>
</gene>
<name>A0A8J3H6H1_9RHOB</name>
<dbReference type="Proteomes" id="UP000611500">
    <property type="component" value="Unassembled WGS sequence"/>
</dbReference>
<dbReference type="PANTHER" id="PTHR43798">
    <property type="entry name" value="MONOACYLGLYCEROL LIPASE"/>
    <property type="match status" value="1"/>
</dbReference>
<dbReference type="InterPro" id="IPR050266">
    <property type="entry name" value="AB_hydrolase_sf"/>
</dbReference>
<evidence type="ECO:0000313" key="3">
    <source>
        <dbReference type="Proteomes" id="UP000611500"/>
    </source>
</evidence>
<dbReference type="InterPro" id="IPR000073">
    <property type="entry name" value="AB_hydrolase_1"/>
</dbReference>
<dbReference type="SUPFAM" id="SSF53474">
    <property type="entry name" value="alpha/beta-Hydrolases"/>
    <property type="match status" value="1"/>
</dbReference>
<sequence>MSFALSILLIPLAIFALLLLGGCIWTAALSRKAEKMVPRLGQMQPVRGGAIHYLDLGPRDAPPVVLIHGLSGQLQHFTYGIAPLLEKQWRVIVLDRPGCGYSERDHDKLAALPEQARMIHECLDALQIENPVLVGHSLGGAVALAMALERPERTAALALISPLTHRQPDEMNAFRGLDVSSVPLRHLIGHTIAAPLAQRTAVTVLTEVFRPETWPEDFLARGGGALGLRPKGFIAASADYMEAVGNILSQEQRYANELKTPGGVLFGAEDNLLPPESQGKVMTAFGLHYEAVPGRGHMLPITAPELCADFIWRVADRAANAA</sequence>
<dbReference type="PRINTS" id="PR00111">
    <property type="entry name" value="ABHYDROLASE"/>
</dbReference>
<organism evidence="2 3">
    <name type="scientific">Pseudodonghicola xiamenensis</name>
    <dbReference type="NCBI Taxonomy" id="337702"/>
    <lineage>
        <taxon>Bacteria</taxon>
        <taxon>Pseudomonadati</taxon>
        <taxon>Pseudomonadota</taxon>
        <taxon>Alphaproteobacteria</taxon>
        <taxon>Rhodobacterales</taxon>
        <taxon>Paracoccaceae</taxon>
        <taxon>Pseudodonghicola</taxon>
    </lineage>
</organism>
<proteinExistence type="predicted"/>
<protein>
    <submittedName>
        <fullName evidence="2">Alpha/beta hydrolase</fullName>
    </submittedName>
</protein>
<dbReference type="Pfam" id="PF00561">
    <property type="entry name" value="Abhydrolase_1"/>
    <property type="match status" value="1"/>
</dbReference>
<dbReference type="AlphaFoldDB" id="A0A8J3H6H1"/>
<reference evidence="2" key="1">
    <citation type="journal article" date="2014" name="Int. J. Syst. Evol. Microbiol.">
        <title>Complete genome sequence of Corynebacterium casei LMG S-19264T (=DSM 44701T), isolated from a smear-ripened cheese.</title>
        <authorList>
            <consortium name="US DOE Joint Genome Institute (JGI-PGF)"/>
            <person name="Walter F."/>
            <person name="Albersmeier A."/>
            <person name="Kalinowski J."/>
            <person name="Ruckert C."/>
        </authorList>
    </citation>
    <scope>NUCLEOTIDE SEQUENCE</scope>
    <source>
        <strain evidence="2">CGMCC 1.7081</strain>
    </source>
</reference>
<dbReference type="EMBL" id="BNAP01000009">
    <property type="protein sequence ID" value="GHG92626.1"/>
    <property type="molecule type" value="Genomic_DNA"/>
</dbReference>
<dbReference type="Gene3D" id="3.40.50.1820">
    <property type="entry name" value="alpha/beta hydrolase"/>
    <property type="match status" value="1"/>
</dbReference>
<dbReference type="InterPro" id="IPR029058">
    <property type="entry name" value="AB_hydrolase_fold"/>
</dbReference>
<comment type="caution">
    <text evidence="2">The sequence shown here is derived from an EMBL/GenBank/DDBJ whole genome shotgun (WGS) entry which is preliminary data.</text>
</comment>
<keyword evidence="3" id="KW-1185">Reference proteome</keyword>
<feature type="domain" description="AB hydrolase-1" evidence="1">
    <location>
        <begin position="62"/>
        <end position="171"/>
    </location>
</feature>
<evidence type="ECO:0000259" key="1">
    <source>
        <dbReference type="Pfam" id="PF00561"/>
    </source>
</evidence>
<evidence type="ECO:0000313" key="2">
    <source>
        <dbReference type="EMBL" id="GHG92626.1"/>
    </source>
</evidence>